<accession>A0ABR6ZWA4</accession>
<dbReference type="RefSeq" id="WP_186949404.1">
    <property type="nucleotide sequence ID" value="NZ_JACOGF010000013.1"/>
</dbReference>
<gene>
    <name evidence="1" type="ORF">H8L32_21940</name>
</gene>
<evidence type="ECO:0000313" key="2">
    <source>
        <dbReference type="Proteomes" id="UP000650424"/>
    </source>
</evidence>
<sequence length="215" mass="25234">MEKFHVERLICETQYIKNKWGNMIFNKPLRINSYFEEAVYSVFPMEPIPTIPENKKTDFSREARSLLNGRLWSEVIGRRLNFGSMDVHFTTWMSSLPLDVVKYYLPSHLILASIMLSYGAVSNYPFDLMEALILPPSKDLNLLADIEFELSLESLLTQDSENPLEFYKIMNPDQRSCIAYFLSIYGEYKKSEFTPRGLEFYTKNIEYWKNSSLII</sequence>
<dbReference type="EMBL" id="JACOGF010000013">
    <property type="protein sequence ID" value="MBC3920142.1"/>
    <property type="molecule type" value="Genomic_DNA"/>
</dbReference>
<dbReference type="Proteomes" id="UP000650424">
    <property type="component" value="Unassembled WGS sequence"/>
</dbReference>
<proteinExistence type="predicted"/>
<protein>
    <submittedName>
        <fullName evidence="1">Uncharacterized protein</fullName>
    </submittedName>
</protein>
<organism evidence="1 2">
    <name type="scientific">Undibacterium hunanense</name>
    <dbReference type="NCBI Taxonomy" id="2762292"/>
    <lineage>
        <taxon>Bacteria</taxon>
        <taxon>Pseudomonadati</taxon>
        <taxon>Pseudomonadota</taxon>
        <taxon>Betaproteobacteria</taxon>
        <taxon>Burkholderiales</taxon>
        <taxon>Oxalobacteraceae</taxon>
        <taxon>Undibacterium</taxon>
    </lineage>
</organism>
<keyword evidence="2" id="KW-1185">Reference proteome</keyword>
<evidence type="ECO:0000313" key="1">
    <source>
        <dbReference type="EMBL" id="MBC3920142.1"/>
    </source>
</evidence>
<name>A0ABR6ZWA4_9BURK</name>
<reference evidence="1 2" key="1">
    <citation type="submission" date="2020-08" db="EMBL/GenBank/DDBJ databases">
        <title>Novel species isolated from subtropical streams in China.</title>
        <authorList>
            <person name="Lu H."/>
        </authorList>
    </citation>
    <scope>NUCLEOTIDE SEQUENCE [LARGE SCALE GENOMIC DNA]</scope>
    <source>
        <strain evidence="1 2">CY18W</strain>
    </source>
</reference>
<comment type="caution">
    <text evidence="1">The sequence shown here is derived from an EMBL/GenBank/DDBJ whole genome shotgun (WGS) entry which is preliminary data.</text>
</comment>